<protein>
    <recommendedName>
        <fullName evidence="1">HMA domain-containing protein</fullName>
    </recommendedName>
</protein>
<evidence type="ECO:0000259" key="1">
    <source>
        <dbReference type="PROSITE" id="PS50846"/>
    </source>
</evidence>
<dbReference type="PROSITE" id="PS50846">
    <property type="entry name" value="HMA_2"/>
    <property type="match status" value="1"/>
</dbReference>
<name>A0A6N9T885_9HYPH</name>
<dbReference type="GO" id="GO:0046872">
    <property type="term" value="F:metal ion binding"/>
    <property type="evidence" value="ECO:0007669"/>
    <property type="project" value="InterPro"/>
</dbReference>
<feature type="domain" description="HMA" evidence="1">
    <location>
        <begin position="6"/>
        <end position="71"/>
    </location>
</feature>
<gene>
    <name evidence="2" type="ORF">GTK09_24865</name>
</gene>
<keyword evidence="3" id="KW-1185">Reference proteome</keyword>
<dbReference type="Gene3D" id="3.30.70.100">
    <property type="match status" value="1"/>
</dbReference>
<comment type="caution">
    <text evidence="2">The sequence shown here is derived from an EMBL/GenBank/DDBJ whole genome shotgun (WGS) entry which is preliminary data.</text>
</comment>
<dbReference type="Proteomes" id="UP000469011">
    <property type="component" value="Unassembled WGS sequence"/>
</dbReference>
<organism evidence="2 3">
    <name type="scientific">Jiella pacifica</name>
    <dbReference type="NCBI Taxonomy" id="2696469"/>
    <lineage>
        <taxon>Bacteria</taxon>
        <taxon>Pseudomonadati</taxon>
        <taxon>Pseudomonadota</taxon>
        <taxon>Alphaproteobacteria</taxon>
        <taxon>Hyphomicrobiales</taxon>
        <taxon>Aurantimonadaceae</taxon>
        <taxon>Jiella</taxon>
    </lineage>
</organism>
<sequence>MDAQLTATTLTIEGMDCAGCGRKIERALRDIDGVRDVSLHYPDTTLGILHGAAISPDAIHERVVARDYGVRGPT</sequence>
<dbReference type="InterPro" id="IPR006121">
    <property type="entry name" value="HMA_dom"/>
</dbReference>
<dbReference type="InterPro" id="IPR036163">
    <property type="entry name" value="HMA_dom_sf"/>
</dbReference>
<proteinExistence type="predicted"/>
<dbReference type="EMBL" id="JAAAMG010000034">
    <property type="protein sequence ID" value="NDW07647.1"/>
    <property type="molecule type" value="Genomic_DNA"/>
</dbReference>
<evidence type="ECO:0000313" key="3">
    <source>
        <dbReference type="Proteomes" id="UP000469011"/>
    </source>
</evidence>
<dbReference type="SUPFAM" id="SSF55008">
    <property type="entry name" value="HMA, heavy metal-associated domain"/>
    <property type="match status" value="1"/>
</dbReference>
<accession>A0A6N9T885</accession>
<reference evidence="2 3" key="1">
    <citation type="submission" date="2020-01" db="EMBL/GenBank/DDBJ databases">
        <title>Jiella pacifica sp. nov.</title>
        <authorList>
            <person name="Xue Z."/>
            <person name="Zhu S."/>
            <person name="Chen J."/>
            <person name="Yang J."/>
        </authorList>
    </citation>
    <scope>NUCLEOTIDE SEQUENCE [LARGE SCALE GENOMIC DNA]</scope>
    <source>
        <strain evidence="2 3">40Bstr34</strain>
    </source>
</reference>
<dbReference type="Pfam" id="PF00403">
    <property type="entry name" value="HMA"/>
    <property type="match status" value="1"/>
</dbReference>
<dbReference type="RefSeq" id="WP_163466101.1">
    <property type="nucleotide sequence ID" value="NZ_JAAAMG010000034.1"/>
</dbReference>
<evidence type="ECO:0000313" key="2">
    <source>
        <dbReference type="EMBL" id="NDW07647.1"/>
    </source>
</evidence>
<dbReference type="AlphaFoldDB" id="A0A6N9T885"/>
<dbReference type="CDD" id="cd00371">
    <property type="entry name" value="HMA"/>
    <property type="match status" value="1"/>
</dbReference>